<evidence type="ECO:0000313" key="1">
    <source>
        <dbReference type="EMBL" id="TCT36802.1"/>
    </source>
</evidence>
<dbReference type="OrthoDB" id="6465898at2"/>
<sequence>MFNQQNHIKSYSFFRKAFILKGILIVKKVLLSLPLMCSFYAYAGDLNCSTDTIAINNFNNFVFAQERPFNDSLKEMNLHTTSQDDYINNTVQTKFDDCGALIELTSHEVVKFSIHDSVSVKSIDMSMKKNGHGWDYKSAFKLSVINQDNVEKTILQQKMNGKFFTDQNGKITEAKDSSYTTTLDKERMLTRAVTTFLTDDKGRLSESNRVSTLENDSVKTAFLYDAKNRLVRMQSDSTVKEFTYDDDDRMLTNKTIEEFFTTETTATTCNSWNTFGRCTDAEKKITTLIKDEHGGKDSVYNYHANIKYNYVY</sequence>
<reference evidence="1 2" key="1">
    <citation type="submission" date="2019-03" db="EMBL/GenBank/DDBJ databases">
        <title>Genomic analyses of the natural microbiome of Caenorhabditis elegans.</title>
        <authorList>
            <person name="Samuel B."/>
        </authorList>
    </citation>
    <scope>NUCLEOTIDE SEQUENCE [LARGE SCALE GENOMIC DNA]</scope>
    <source>
        <strain evidence="1 2">JUb102</strain>
    </source>
</reference>
<protein>
    <recommendedName>
        <fullName evidence="3">YD repeat-containing protein</fullName>
    </recommendedName>
</protein>
<dbReference type="AlphaFoldDB" id="A0A4R3NMJ8"/>
<name>A0A4R3NMJ8_9GAMM</name>
<dbReference type="EMBL" id="SMAS01000002">
    <property type="protein sequence ID" value="TCT36802.1"/>
    <property type="molecule type" value="Genomic_DNA"/>
</dbReference>
<accession>A0A4R3NMJ8</accession>
<dbReference type="Gene3D" id="2.180.10.10">
    <property type="entry name" value="RHS repeat-associated core"/>
    <property type="match status" value="1"/>
</dbReference>
<proteinExistence type="predicted"/>
<gene>
    <name evidence="1" type="ORF">EC835_102255</name>
</gene>
<dbReference type="Proteomes" id="UP000295055">
    <property type="component" value="Unassembled WGS sequence"/>
</dbReference>
<evidence type="ECO:0008006" key="3">
    <source>
        <dbReference type="Google" id="ProtNLM"/>
    </source>
</evidence>
<comment type="caution">
    <text evidence="1">The sequence shown here is derived from an EMBL/GenBank/DDBJ whole genome shotgun (WGS) entry which is preliminary data.</text>
</comment>
<evidence type="ECO:0000313" key="2">
    <source>
        <dbReference type="Proteomes" id="UP000295055"/>
    </source>
</evidence>
<organism evidence="1 2">
    <name type="scientific">Providencia alcalifaciens</name>
    <dbReference type="NCBI Taxonomy" id="126385"/>
    <lineage>
        <taxon>Bacteria</taxon>
        <taxon>Pseudomonadati</taxon>
        <taxon>Pseudomonadota</taxon>
        <taxon>Gammaproteobacteria</taxon>
        <taxon>Enterobacterales</taxon>
        <taxon>Morganellaceae</taxon>
        <taxon>Providencia</taxon>
    </lineage>
</organism>